<dbReference type="EMBL" id="FXTU01000001">
    <property type="protein sequence ID" value="SMP06253.1"/>
    <property type="molecule type" value="Genomic_DNA"/>
</dbReference>
<dbReference type="Gene3D" id="3.40.630.30">
    <property type="match status" value="1"/>
</dbReference>
<dbReference type="SUPFAM" id="SSF55729">
    <property type="entry name" value="Acyl-CoA N-acyltransferases (Nat)"/>
    <property type="match status" value="1"/>
</dbReference>
<organism evidence="5 6">
    <name type="scientific">Laceyella tengchongensis</name>
    <dbReference type="NCBI Taxonomy" id="574699"/>
    <lineage>
        <taxon>Bacteria</taxon>
        <taxon>Bacillati</taxon>
        <taxon>Bacillota</taxon>
        <taxon>Bacilli</taxon>
        <taxon>Bacillales</taxon>
        <taxon>Thermoactinomycetaceae</taxon>
        <taxon>Laceyella</taxon>
    </lineage>
</organism>
<dbReference type="RefSeq" id="WP_102991996.1">
    <property type="nucleotide sequence ID" value="NZ_FXTU01000001.1"/>
</dbReference>
<evidence type="ECO:0000256" key="2">
    <source>
        <dbReference type="ARBA" id="ARBA00023315"/>
    </source>
</evidence>
<dbReference type="PANTHER" id="PTHR43792:SF8">
    <property type="entry name" value="[RIBOSOMAL PROTEIN US5]-ALANINE N-ACETYLTRANSFERASE"/>
    <property type="match status" value="1"/>
</dbReference>
<dbReference type="InterPro" id="IPR051531">
    <property type="entry name" value="N-acetyltransferase"/>
</dbReference>
<accession>A0AA46ADP2</accession>
<dbReference type="PANTHER" id="PTHR43792">
    <property type="entry name" value="GNAT FAMILY, PUTATIVE (AFU_ORTHOLOGUE AFUA_3G00765)-RELATED-RELATED"/>
    <property type="match status" value="1"/>
</dbReference>
<evidence type="ECO:0000313" key="6">
    <source>
        <dbReference type="Proteomes" id="UP001157946"/>
    </source>
</evidence>
<feature type="domain" description="N-acetyltransferase" evidence="4">
    <location>
        <begin position="7"/>
        <end position="177"/>
    </location>
</feature>
<dbReference type="PROSITE" id="PS51186">
    <property type="entry name" value="GNAT"/>
    <property type="match status" value="1"/>
</dbReference>
<dbReference type="Pfam" id="PF13302">
    <property type="entry name" value="Acetyltransf_3"/>
    <property type="match status" value="1"/>
</dbReference>
<reference evidence="5" key="1">
    <citation type="submission" date="2017-05" db="EMBL/GenBank/DDBJ databases">
        <authorList>
            <person name="Varghese N."/>
            <person name="Submissions S."/>
        </authorList>
    </citation>
    <scope>NUCLEOTIDE SEQUENCE</scope>
    <source>
        <strain evidence="5">DSM 45262</strain>
    </source>
</reference>
<dbReference type="GO" id="GO:0005737">
    <property type="term" value="C:cytoplasm"/>
    <property type="evidence" value="ECO:0007669"/>
    <property type="project" value="TreeGrafter"/>
</dbReference>
<dbReference type="InterPro" id="IPR000182">
    <property type="entry name" value="GNAT_dom"/>
</dbReference>
<evidence type="ECO:0000259" key="4">
    <source>
        <dbReference type="PROSITE" id="PS51186"/>
    </source>
</evidence>
<proteinExistence type="inferred from homology"/>
<dbReference type="Proteomes" id="UP001157946">
    <property type="component" value="Unassembled WGS sequence"/>
</dbReference>
<keyword evidence="6" id="KW-1185">Reference proteome</keyword>
<evidence type="ECO:0000313" key="5">
    <source>
        <dbReference type="EMBL" id="SMP06253.1"/>
    </source>
</evidence>
<comment type="similarity">
    <text evidence="3">Belongs to the acetyltransferase family. RimJ subfamily.</text>
</comment>
<dbReference type="GO" id="GO:0008999">
    <property type="term" value="F:protein-N-terminal-alanine acetyltransferase activity"/>
    <property type="evidence" value="ECO:0007669"/>
    <property type="project" value="TreeGrafter"/>
</dbReference>
<dbReference type="AlphaFoldDB" id="A0AA46ADP2"/>
<name>A0AA46ADP2_9BACL</name>
<evidence type="ECO:0000256" key="1">
    <source>
        <dbReference type="ARBA" id="ARBA00022679"/>
    </source>
</evidence>
<protein>
    <submittedName>
        <fullName evidence="5">Ribosomal-protein-alanine N-acetyltransferase</fullName>
    </submittedName>
</protein>
<gene>
    <name evidence="5" type="ORF">SAMN06265361_101689</name>
</gene>
<keyword evidence="1" id="KW-0808">Transferase</keyword>
<sequence length="190" mass="22201">MLSTERITIRRLEREDIEALLQLRVANRQYLEPFEPRFPDSHFTMAGQLEVIERDLAKWDQDQGYGFGIFLNETGSLIGRVNLSNVVRGAWQNCTLGYFIAEEQQGKGLMVEAVGLALRFAFNEADLHRVQAAVMPRNRRSSRVLEKTGFRYEGLSKRYLYINQVWEDHLIYALTREDWEQAEREKISDV</sequence>
<dbReference type="InterPro" id="IPR016181">
    <property type="entry name" value="Acyl_CoA_acyltransferase"/>
</dbReference>
<keyword evidence="2" id="KW-0012">Acyltransferase</keyword>
<evidence type="ECO:0000256" key="3">
    <source>
        <dbReference type="ARBA" id="ARBA00038502"/>
    </source>
</evidence>
<comment type="caution">
    <text evidence="5">The sequence shown here is derived from an EMBL/GenBank/DDBJ whole genome shotgun (WGS) entry which is preliminary data.</text>
</comment>